<dbReference type="AlphaFoldDB" id="I0WDN6"/>
<dbReference type="Pfam" id="PF07969">
    <property type="entry name" value="Amidohydro_3"/>
    <property type="match status" value="1"/>
</dbReference>
<dbReference type="Gene3D" id="2.30.40.10">
    <property type="entry name" value="Urease, subunit C, domain 1"/>
    <property type="match status" value="1"/>
</dbReference>
<dbReference type="InterPro" id="IPR013108">
    <property type="entry name" value="Amidohydro_3"/>
</dbReference>
<dbReference type="Gene3D" id="3.20.20.140">
    <property type="entry name" value="Metal-dependent hydrolases"/>
    <property type="match status" value="1"/>
</dbReference>
<dbReference type="EMBL" id="AJJU01000010">
    <property type="protein sequence ID" value="EID74502.1"/>
    <property type="molecule type" value="Genomic_DNA"/>
</dbReference>
<dbReference type="PANTHER" id="PTHR22642:SF2">
    <property type="entry name" value="PROTEIN LONG AFTER FAR-RED 3"/>
    <property type="match status" value="1"/>
</dbReference>
<dbReference type="GO" id="GO:0016810">
    <property type="term" value="F:hydrolase activity, acting on carbon-nitrogen (but not peptide) bonds"/>
    <property type="evidence" value="ECO:0007669"/>
    <property type="project" value="InterPro"/>
</dbReference>
<dbReference type="eggNOG" id="COG1574">
    <property type="taxonomic scope" value="Bacteria"/>
</dbReference>
<evidence type="ECO:0000313" key="2">
    <source>
        <dbReference type="EMBL" id="EID74502.1"/>
    </source>
</evidence>
<dbReference type="SUPFAM" id="SSF51338">
    <property type="entry name" value="Composite domain of metallo-dependent hydrolases"/>
    <property type="match status" value="1"/>
</dbReference>
<feature type="domain" description="Amidohydrolase 3" evidence="1">
    <location>
        <begin position="57"/>
        <end position="526"/>
    </location>
</feature>
<dbReference type="Proteomes" id="UP000005938">
    <property type="component" value="Unassembled WGS sequence"/>
</dbReference>
<dbReference type="PANTHER" id="PTHR22642">
    <property type="entry name" value="IMIDAZOLONEPROPIONASE"/>
    <property type="match status" value="1"/>
</dbReference>
<organism evidence="2 3">
    <name type="scientific">Imtechella halotolerans K1</name>
    <dbReference type="NCBI Taxonomy" id="946077"/>
    <lineage>
        <taxon>Bacteria</taxon>
        <taxon>Pseudomonadati</taxon>
        <taxon>Bacteroidota</taxon>
        <taxon>Flavobacteriia</taxon>
        <taxon>Flavobacteriales</taxon>
        <taxon>Flavobacteriaceae</taxon>
        <taxon>Imtechella</taxon>
    </lineage>
</organism>
<comment type="caution">
    <text evidence="2">The sequence shown here is derived from an EMBL/GenBank/DDBJ whole genome shotgun (WGS) entry which is preliminary data.</text>
</comment>
<name>I0WDN6_9FLAO</name>
<gene>
    <name evidence="2" type="ORF">W5A_08227</name>
</gene>
<protein>
    <submittedName>
        <fullName evidence="2">Amidohydrolase</fullName>
    </submittedName>
</protein>
<sequence length="527" mass="58794">MSCAPNKKEVDFLVINANVYTVDSVFSTASAFAIEDGRFVAIGNEEEIQNRYTSSRILDAEGKTIVPGFIDAHCHFYGLGMNRQIADLSGTSSFEEVIQRMVAFQKENKSVVLRGRGWDQNDWEVKLFPSKERLDQLFPDTPVVLERIDGHAYLVNQKALEMAGIDARTMVPGGFVELHNGEPTGILVDSPMGLVDKVMPVANREMQINALLDAQEVCFKYGLTTVNDAGLDRDVIELIDSLQQVGLLDMRVYAMVSATSNNLDYYLPKGIVKTEKLHVRSVKVYGDGALGSRGAAMKASYSDKHNHFGAMVTTSEEVNHLAKRIAESDYQMNSHAIGDSANVVILKAYQSALQGKGDRRWKIEHAQIVDVNDFDYFSKGIIPSIQPTHATSDMYWAEERIGSSRMQGAYAYKTLLEKAGLVALGTDFPVEQVNPFHTFYAAVARKDSKLFPQEGFQMKDALSRQEALRGMTIWSAYSNFEEKEKGSIEIGKWADFIVLDKDIMRVPIDEVLMMKVEQTYLGGKQVN</sequence>
<proteinExistence type="predicted"/>
<evidence type="ECO:0000259" key="1">
    <source>
        <dbReference type="Pfam" id="PF07969"/>
    </source>
</evidence>
<accession>I0WDN6</accession>
<dbReference type="Gene3D" id="3.10.310.70">
    <property type="match status" value="1"/>
</dbReference>
<dbReference type="STRING" id="946077.W5A_08227"/>
<keyword evidence="3" id="KW-1185">Reference proteome</keyword>
<dbReference type="InterPro" id="IPR033932">
    <property type="entry name" value="YtcJ-like"/>
</dbReference>
<dbReference type="InterPro" id="IPR032466">
    <property type="entry name" value="Metal_Hydrolase"/>
</dbReference>
<evidence type="ECO:0000313" key="3">
    <source>
        <dbReference type="Proteomes" id="UP000005938"/>
    </source>
</evidence>
<dbReference type="CDD" id="cd01300">
    <property type="entry name" value="YtcJ_like"/>
    <property type="match status" value="1"/>
</dbReference>
<dbReference type="InterPro" id="IPR011059">
    <property type="entry name" value="Metal-dep_hydrolase_composite"/>
</dbReference>
<dbReference type="PATRIC" id="fig|946077.3.peg.1667"/>
<reference evidence="2 3" key="1">
    <citation type="journal article" date="2012" name="J. Bacteriol.">
        <title>Genome Sequence of the Halotolerant Bacterium Imtechella halotolerans K1T.</title>
        <authorList>
            <person name="Kumar S."/>
            <person name="Vikram S."/>
            <person name="Subramanian S."/>
            <person name="Raghava G.P."/>
            <person name="Pinnaka A.K."/>
        </authorList>
    </citation>
    <scope>NUCLEOTIDE SEQUENCE [LARGE SCALE GENOMIC DNA]</scope>
    <source>
        <strain evidence="2 3">K1</strain>
    </source>
</reference>
<dbReference type="SUPFAM" id="SSF51556">
    <property type="entry name" value="Metallo-dependent hydrolases"/>
    <property type="match status" value="1"/>
</dbReference>
<keyword evidence="2" id="KW-0378">Hydrolase</keyword>